<feature type="transmembrane region" description="Helical" evidence="6">
    <location>
        <begin position="92"/>
        <end position="110"/>
    </location>
</feature>
<feature type="transmembrane region" description="Helical" evidence="6">
    <location>
        <begin position="116"/>
        <end position="145"/>
    </location>
</feature>
<dbReference type="GO" id="GO:0005886">
    <property type="term" value="C:plasma membrane"/>
    <property type="evidence" value="ECO:0007669"/>
    <property type="project" value="UniProtKB-SubCell"/>
</dbReference>
<reference evidence="8 9" key="1">
    <citation type="journal article" date="2019" name="Emerg. Microbes Infect.">
        <title>Comprehensive subspecies identification of 175 nontuberculous mycobacteria species based on 7547 genomic profiles.</title>
        <authorList>
            <person name="Matsumoto Y."/>
            <person name="Kinjo T."/>
            <person name="Motooka D."/>
            <person name="Nabeya D."/>
            <person name="Jung N."/>
            <person name="Uechi K."/>
            <person name="Horii T."/>
            <person name="Iida T."/>
            <person name="Fujita J."/>
            <person name="Nakamura S."/>
        </authorList>
    </citation>
    <scope>NUCLEOTIDE SEQUENCE [LARGE SCALE GENOMIC DNA]</scope>
    <source>
        <strain evidence="8 9">JCM 6367</strain>
    </source>
</reference>
<feature type="transmembrane region" description="Helical" evidence="6">
    <location>
        <begin position="236"/>
        <end position="263"/>
    </location>
</feature>
<sequence>MPDNRDAQISYLPRALRPLRNRDYRLLTLGLSTTLLGNGLWSVALVWQVIAMGGGAGQAAIVMTMFSAGLLVSVLPAGVAADRLPKLVVMRASLWVQAALLIIVGVLAVGEQVQTWHLALTGFAFGIAEGFFIPAYTAVLPTILAPEELLAANGIEGVLRPGLQFALGPATGALLVQLWSPGWAILTQGAMFVLAAIILGFIRSPSAVASEREVDEPGSALGDLLAGLRYMYRTKWFFATLLFAVGNVLVVVGPVEVLLPFVIRDIGGAPGHHATVLAVFGLAGAAGALLVASRSLPGRYITVMLALWGFGALPLALIGYTDAIWMIAAVMVVVGATSEAGQVIWGTLLQRRVPADMLGRASSLDFFVSLVMMPASLALAVPAAHLVGTTGVFIVAGVAPVVFAVIAHLAARLGRDELDHPLDDRT</sequence>
<evidence type="ECO:0000256" key="2">
    <source>
        <dbReference type="ARBA" id="ARBA00022475"/>
    </source>
</evidence>
<evidence type="ECO:0000256" key="5">
    <source>
        <dbReference type="ARBA" id="ARBA00023136"/>
    </source>
</evidence>
<evidence type="ECO:0000256" key="4">
    <source>
        <dbReference type="ARBA" id="ARBA00022989"/>
    </source>
</evidence>
<dbReference type="AlphaFoldDB" id="A0A7I7U9T3"/>
<keyword evidence="3 6" id="KW-0812">Transmembrane</keyword>
<evidence type="ECO:0000313" key="8">
    <source>
        <dbReference type="EMBL" id="BBY77096.1"/>
    </source>
</evidence>
<comment type="subcellular location">
    <subcellularLocation>
        <location evidence="1">Cell membrane</location>
        <topology evidence="1">Multi-pass membrane protein</topology>
    </subcellularLocation>
</comment>
<evidence type="ECO:0000256" key="6">
    <source>
        <dbReference type="SAM" id="Phobius"/>
    </source>
</evidence>
<dbReference type="EMBL" id="AP022598">
    <property type="protein sequence ID" value="BBY77096.1"/>
    <property type="molecule type" value="Genomic_DNA"/>
</dbReference>
<dbReference type="GO" id="GO:0022857">
    <property type="term" value="F:transmembrane transporter activity"/>
    <property type="evidence" value="ECO:0007669"/>
    <property type="project" value="InterPro"/>
</dbReference>
<feature type="transmembrane region" description="Helical" evidence="6">
    <location>
        <begin position="392"/>
        <end position="411"/>
    </location>
</feature>
<dbReference type="CDD" id="cd06173">
    <property type="entry name" value="MFS_MefA_like"/>
    <property type="match status" value="1"/>
</dbReference>
<proteinExistence type="predicted"/>
<feature type="transmembrane region" description="Helical" evidence="6">
    <location>
        <begin position="26"/>
        <end position="50"/>
    </location>
</feature>
<dbReference type="InterPro" id="IPR036259">
    <property type="entry name" value="MFS_trans_sf"/>
</dbReference>
<protein>
    <submittedName>
        <fullName evidence="8">Putative transporter</fullName>
    </submittedName>
</protein>
<dbReference type="Gene3D" id="1.20.1250.20">
    <property type="entry name" value="MFS general substrate transporter like domains"/>
    <property type="match status" value="1"/>
</dbReference>
<keyword evidence="2" id="KW-1003">Cell membrane</keyword>
<keyword evidence="5 6" id="KW-0472">Membrane</keyword>
<feature type="transmembrane region" description="Helical" evidence="6">
    <location>
        <begin position="56"/>
        <end position="80"/>
    </location>
</feature>
<dbReference type="PROSITE" id="PS50850">
    <property type="entry name" value="MFS"/>
    <property type="match status" value="1"/>
</dbReference>
<dbReference type="PANTHER" id="PTHR23513:SF11">
    <property type="entry name" value="STAPHYLOFERRIN A TRANSPORTER"/>
    <property type="match status" value="1"/>
</dbReference>
<feature type="transmembrane region" description="Helical" evidence="6">
    <location>
        <begin position="366"/>
        <end position="386"/>
    </location>
</feature>
<feature type="domain" description="Major facilitator superfamily (MFS) profile" evidence="7">
    <location>
        <begin position="23"/>
        <end position="415"/>
    </location>
</feature>
<dbReference type="InterPro" id="IPR011701">
    <property type="entry name" value="MFS"/>
</dbReference>
<organism evidence="8 9">
    <name type="scientific">Mycolicibacterium parafortuitum</name>
    <name type="common">Mycobacterium parafortuitum</name>
    <dbReference type="NCBI Taxonomy" id="39692"/>
    <lineage>
        <taxon>Bacteria</taxon>
        <taxon>Bacillati</taxon>
        <taxon>Actinomycetota</taxon>
        <taxon>Actinomycetes</taxon>
        <taxon>Mycobacteriales</taxon>
        <taxon>Mycobacteriaceae</taxon>
        <taxon>Mycolicibacterium</taxon>
    </lineage>
</organism>
<feature type="transmembrane region" description="Helical" evidence="6">
    <location>
        <begin position="182"/>
        <end position="202"/>
    </location>
</feature>
<dbReference type="Proteomes" id="UP000466554">
    <property type="component" value="Chromosome"/>
</dbReference>
<gene>
    <name evidence="8" type="ORF">MPRF_39950</name>
</gene>
<feature type="transmembrane region" description="Helical" evidence="6">
    <location>
        <begin position="275"/>
        <end position="293"/>
    </location>
</feature>
<name>A0A7I7U9T3_MYCPF</name>
<feature type="transmembrane region" description="Helical" evidence="6">
    <location>
        <begin position="300"/>
        <end position="318"/>
    </location>
</feature>
<feature type="transmembrane region" description="Helical" evidence="6">
    <location>
        <begin position="157"/>
        <end position="176"/>
    </location>
</feature>
<dbReference type="PANTHER" id="PTHR23513">
    <property type="entry name" value="INTEGRAL MEMBRANE EFFLUX PROTEIN-RELATED"/>
    <property type="match status" value="1"/>
</dbReference>
<dbReference type="InterPro" id="IPR020846">
    <property type="entry name" value="MFS_dom"/>
</dbReference>
<dbReference type="SUPFAM" id="SSF103473">
    <property type="entry name" value="MFS general substrate transporter"/>
    <property type="match status" value="1"/>
</dbReference>
<keyword evidence="4 6" id="KW-1133">Transmembrane helix</keyword>
<evidence type="ECO:0000313" key="9">
    <source>
        <dbReference type="Proteomes" id="UP000466554"/>
    </source>
</evidence>
<accession>A0A7I7U9T3</accession>
<evidence type="ECO:0000256" key="3">
    <source>
        <dbReference type="ARBA" id="ARBA00022692"/>
    </source>
</evidence>
<evidence type="ECO:0000256" key="1">
    <source>
        <dbReference type="ARBA" id="ARBA00004651"/>
    </source>
</evidence>
<feature type="transmembrane region" description="Helical" evidence="6">
    <location>
        <begin position="324"/>
        <end position="345"/>
    </location>
</feature>
<evidence type="ECO:0000259" key="7">
    <source>
        <dbReference type="PROSITE" id="PS50850"/>
    </source>
</evidence>
<dbReference type="Pfam" id="PF07690">
    <property type="entry name" value="MFS_1"/>
    <property type="match status" value="1"/>
</dbReference>